<reference evidence="3" key="1">
    <citation type="journal article" date="2012" name="Comp. Biochem. Physiol. C Toxicol. Pharmacol.">
        <title>A novel molluscan sigma-like glutathione S-transferase from Manila clam, Ruditapes philippinarum: Cloning, characterization and transcriptional profiling.</title>
        <authorList>
            <person name="Umasuthan N."/>
            <person name="Saranya Revathy K."/>
            <person name="Lee Y."/>
            <person name="Whang I."/>
            <person name="Choi C.Y."/>
            <person name="Lee J."/>
        </authorList>
    </citation>
    <scope>NUCLEOTIDE SEQUENCE</scope>
</reference>
<proteinExistence type="evidence at transcript level"/>
<accession>H6B8N8</accession>
<dbReference type="PANTHER" id="PTHR11571:SF150">
    <property type="entry name" value="GLUTATHIONE S-TRANSFERASE"/>
    <property type="match status" value="1"/>
</dbReference>
<dbReference type="InterPro" id="IPR004046">
    <property type="entry name" value="GST_C"/>
</dbReference>
<evidence type="ECO:0000313" key="3">
    <source>
        <dbReference type="EMBL" id="AFB83398.1"/>
    </source>
</evidence>
<dbReference type="SFLD" id="SFLDG00363">
    <property type="entry name" value="AMPS_(cytGST):_Alpha-__Mu-__Pi"/>
    <property type="match status" value="1"/>
</dbReference>
<dbReference type="EMBL" id="JF499391">
    <property type="protein sequence ID" value="AFB83398.1"/>
    <property type="molecule type" value="mRNA"/>
</dbReference>
<dbReference type="FunFam" id="1.20.1050.10:FF:000030">
    <property type="entry name" value="Glutathione S-transferase S1"/>
    <property type="match status" value="1"/>
</dbReference>
<dbReference type="GO" id="GO:0006749">
    <property type="term" value="P:glutathione metabolic process"/>
    <property type="evidence" value="ECO:0007669"/>
    <property type="project" value="TreeGrafter"/>
</dbReference>
<dbReference type="Pfam" id="PF14497">
    <property type="entry name" value="GST_C_3"/>
    <property type="match status" value="1"/>
</dbReference>
<dbReference type="PROSITE" id="PS50404">
    <property type="entry name" value="GST_NTER"/>
    <property type="match status" value="1"/>
</dbReference>
<dbReference type="PANTHER" id="PTHR11571">
    <property type="entry name" value="GLUTATHIONE S-TRANSFERASE"/>
    <property type="match status" value="1"/>
</dbReference>
<dbReference type="SFLD" id="SFLDS00019">
    <property type="entry name" value="Glutathione_Transferase_(cytos"/>
    <property type="match status" value="1"/>
</dbReference>
<keyword evidence="3" id="KW-0808">Transferase</keyword>
<dbReference type="InterPro" id="IPR010987">
    <property type="entry name" value="Glutathione-S-Trfase_C-like"/>
</dbReference>
<dbReference type="CDD" id="cd03192">
    <property type="entry name" value="GST_C_Sigma_like"/>
    <property type="match status" value="1"/>
</dbReference>
<dbReference type="CDD" id="cd03039">
    <property type="entry name" value="GST_N_Sigma_like"/>
    <property type="match status" value="1"/>
</dbReference>
<dbReference type="SUPFAM" id="SSF52833">
    <property type="entry name" value="Thioredoxin-like"/>
    <property type="match status" value="1"/>
</dbReference>
<dbReference type="InterPro" id="IPR050213">
    <property type="entry name" value="GST_superfamily"/>
</dbReference>
<feature type="domain" description="GST C-terminal" evidence="2">
    <location>
        <begin position="81"/>
        <end position="203"/>
    </location>
</feature>
<dbReference type="AlphaFoldDB" id="H6B8N8"/>
<dbReference type="InterPro" id="IPR004045">
    <property type="entry name" value="Glutathione_S-Trfase_N"/>
</dbReference>
<dbReference type="InterPro" id="IPR040079">
    <property type="entry name" value="Glutathione_S-Trfase"/>
</dbReference>
<sequence>MATYKVSYFPWKGNGEIIRLVLVIAEQDFKDERLTMDEWLKVKEASPTKHMPLLTVNGTVYGQTAACARYLARKYGLMGSTPEEELLIDEVYECIVDFLKEVFKLTYEKDDKTKEELKQKIITENVPKLNDYIKLRSKLGGNGFIIGKKISLADIHLYNIVDQCEASFPGFFSSAPDIKKHADVVKSDARIQKWIATMPKMPQ</sequence>
<dbReference type="SFLD" id="SFLDG01205">
    <property type="entry name" value="AMPS.1"/>
    <property type="match status" value="1"/>
</dbReference>
<protein>
    <submittedName>
        <fullName evidence="3">Sigma class glutathione S-transferase</fullName>
    </submittedName>
</protein>
<dbReference type="Gene3D" id="3.40.30.10">
    <property type="entry name" value="Glutaredoxin"/>
    <property type="match status" value="1"/>
</dbReference>
<organism evidence="3">
    <name type="scientific">Ruditapes philippinarum</name>
    <name type="common">Japanese carpet shell</name>
    <name type="synonym">Venerupis philippinarum</name>
    <dbReference type="NCBI Taxonomy" id="129788"/>
    <lineage>
        <taxon>Eukaryota</taxon>
        <taxon>Metazoa</taxon>
        <taxon>Spiralia</taxon>
        <taxon>Lophotrochozoa</taxon>
        <taxon>Mollusca</taxon>
        <taxon>Bivalvia</taxon>
        <taxon>Autobranchia</taxon>
        <taxon>Heteroconchia</taxon>
        <taxon>Euheterodonta</taxon>
        <taxon>Imparidentia</taxon>
        <taxon>Neoheterodontei</taxon>
        <taxon>Venerida</taxon>
        <taxon>Veneroidea</taxon>
        <taxon>Veneridae</taxon>
        <taxon>Ruditapes</taxon>
    </lineage>
</organism>
<evidence type="ECO:0000259" key="2">
    <source>
        <dbReference type="PROSITE" id="PS50405"/>
    </source>
</evidence>
<dbReference type="Gene3D" id="1.20.1050.10">
    <property type="match status" value="1"/>
</dbReference>
<dbReference type="GO" id="GO:0004364">
    <property type="term" value="F:glutathione transferase activity"/>
    <property type="evidence" value="ECO:0007669"/>
    <property type="project" value="TreeGrafter"/>
</dbReference>
<dbReference type="InterPro" id="IPR036282">
    <property type="entry name" value="Glutathione-S-Trfase_C_sf"/>
</dbReference>
<dbReference type="SUPFAM" id="SSF47616">
    <property type="entry name" value="GST C-terminal domain-like"/>
    <property type="match status" value="1"/>
</dbReference>
<feature type="domain" description="GST N-terminal" evidence="1">
    <location>
        <begin position="2"/>
        <end position="79"/>
    </location>
</feature>
<dbReference type="InterPro" id="IPR036249">
    <property type="entry name" value="Thioredoxin-like_sf"/>
</dbReference>
<evidence type="ECO:0000259" key="1">
    <source>
        <dbReference type="PROSITE" id="PS50404"/>
    </source>
</evidence>
<name>H6B8N8_RUDPH</name>
<dbReference type="PROSITE" id="PS50405">
    <property type="entry name" value="GST_CTER"/>
    <property type="match status" value="1"/>
</dbReference>